<name>A0AA36IKI8_9DINO</name>
<comment type="caution">
    <text evidence="1">The sequence shown here is derived from an EMBL/GenBank/DDBJ whole genome shotgun (WGS) entry which is preliminary data.</text>
</comment>
<dbReference type="EMBL" id="CAUJNA010001887">
    <property type="protein sequence ID" value="CAJ1389491.1"/>
    <property type="molecule type" value="Genomic_DNA"/>
</dbReference>
<evidence type="ECO:0000313" key="2">
    <source>
        <dbReference type="Proteomes" id="UP001178507"/>
    </source>
</evidence>
<gene>
    <name evidence="1" type="ORF">EVOR1521_LOCUS15097</name>
</gene>
<organism evidence="1 2">
    <name type="scientific">Effrenium voratum</name>
    <dbReference type="NCBI Taxonomy" id="2562239"/>
    <lineage>
        <taxon>Eukaryota</taxon>
        <taxon>Sar</taxon>
        <taxon>Alveolata</taxon>
        <taxon>Dinophyceae</taxon>
        <taxon>Suessiales</taxon>
        <taxon>Symbiodiniaceae</taxon>
        <taxon>Effrenium</taxon>
    </lineage>
</organism>
<sequence length="109" mass="11772">MRHSSTWIVPLLGSEAIISDPWVCWDMTFSIHIGANAPTDPPVLKVGAGCQPGAKCTLCGCCGRREAYLEVNDPKNDNKTVALSDLWGHVVGSHPCRSCVVFGSLCRCR</sequence>
<evidence type="ECO:0000313" key="1">
    <source>
        <dbReference type="EMBL" id="CAJ1389491.1"/>
    </source>
</evidence>
<dbReference type="Proteomes" id="UP001178507">
    <property type="component" value="Unassembled WGS sequence"/>
</dbReference>
<protein>
    <submittedName>
        <fullName evidence="1">Uncharacterized protein</fullName>
    </submittedName>
</protein>
<accession>A0AA36IKI8</accession>
<keyword evidence="2" id="KW-1185">Reference proteome</keyword>
<proteinExistence type="predicted"/>
<reference evidence="1" key="1">
    <citation type="submission" date="2023-08" db="EMBL/GenBank/DDBJ databases">
        <authorList>
            <person name="Chen Y."/>
            <person name="Shah S."/>
            <person name="Dougan E. K."/>
            <person name="Thang M."/>
            <person name="Chan C."/>
        </authorList>
    </citation>
    <scope>NUCLEOTIDE SEQUENCE</scope>
</reference>
<dbReference type="AlphaFoldDB" id="A0AA36IKI8"/>